<organism evidence="13 14">
    <name type="scientific">Octopus sinensis</name>
    <name type="common">East Asian common octopus</name>
    <dbReference type="NCBI Taxonomy" id="2607531"/>
    <lineage>
        <taxon>Eukaryota</taxon>
        <taxon>Metazoa</taxon>
        <taxon>Spiralia</taxon>
        <taxon>Lophotrochozoa</taxon>
        <taxon>Mollusca</taxon>
        <taxon>Cephalopoda</taxon>
        <taxon>Coleoidea</taxon>
        <taxon>Octopodiformes</taxon>
        <taxon>Octopoda</taxon>
        <taxon>Incirrata</taxon>
        <taxon>Octopodidae</taxon>
        <taxon>Octopus</taxon>
    </lineage>
</organism>
<comment type="similarity">
    <text evidence="2 7">Belongs to the glycosyl hydrolase 20 family.</text>
</comment>
<dbReference type="InterPro" id="IPR029018">
    <property type="entry name" value="Hex-like_dom2"/>
</dbReference>
<dbReference type="CDD" id="cd06562">
    <property type="entry name" value="GH20_HexA_HexB-like"/>
    <property type="match status" value="1"/>
</dbReference>
<feature type="disulfide bond" evidence="9">
    <location>
        <begin position="285"/>
        <end position="343"/>
    </location>
</feature>
<protein>
    <recommendedName>
        <fullName evidence="7">Beta-hexosaminidase</fullName>
        <ecNumber evidence="7">3.2.1.52</ecNumber>
    </recommendedName>
</protein>
<feature type="signal peptide" evidence="10">
    <location>
        <begin position="1"/>
        <end position="19"/>
    </location>
</feature>
<dbReference type="EC" id="3.2.1.52" evidence="7"/>
<dbReference type="RefSeq" id="XP_036358231.1">
    <property type="nucleotide sequence ID" value="XM_036502338.1"/>
</dbReference>
<dbReference type="Proteomes" id="UP000515154">
    <property type="component" value="Linkage group LG4"/>
</dbReference>
<dbReference type="Gene3D" id="3.30.379.10">
    <property type="entry name" value="Chitobiase/beta-hexosaminidase domain 2-like"/>
    <property type="match status" value="1"/>
</dbReference>
<feature type="chain" id="PRO_5028952151" description="Beta-hexosaminidase" evidence="10">
    <location>
        <begin position="20"/>
        <end position="578"/>
    </location>
</feature>
<accession>A0A7E6ERF2</accession>
<dbReference type="GO" id="GO:0005975">
    <property type="term" value="P:carbohydrate metabolic process"/>
    <property type="evidence" value="ECO:0007669"/>
    <property type="project" value="InterPro"/>
</dbReference>
<dbReference type="Pfam" id="PF00728">
    <property type="entry name" value="Glyco_hydro_20"/>
    <property type="match status" value="1"/>
</dbReference>
<dbReference type="KEGG" id="osn:115210554"/>
<keyword evidence="13" id="KW-1185">Reference proteome</keyword>
<comment type="catalytic activity">
    <reaction evidence="1 7">
        <text>Hydrolysis of terminal non-reducing N-acetyl-D-hexosamine residues in N-acetyl-beta-D-hexosaminides.</text>
        <dbReference type="EC" id="3.2.1.52"/>
    </reaction>
</comment>
<evidence type="ECO:0000256" key="3">
    <source>
        <dbReference type="ARBA" id="ARBA00022729"/>
    </source>
</evidence>
<dbReference type="GO" id="GO:0030203">
    <property type="term" value="P:glycosaminoglycan metabolic process"/>
    <property type="evidence" value="ECO:0007669"/>
    <property type="project" value="TreeGrafter"/>
</dbReference>
<evidence type="ECO:0000313" key="13">
    <source>
        <dbReference type="Proteomes" id="UP000515154"/>
    </source>
</evidence>
<dbReference type="InterPro" id="IPR029019">
    <property type="entry name" value="HEX_eukaryotic_N"/>
</dbReference>
<keyword evidence="4 7" id="KW-0378">Hydrolase</keyword>
<sequence>MIGILLVCFVVGLHHTTLAYITYIEPRSPLKGRVPPPGSPWPMPHLWKKSPKLFGIDPDRFSLTSSLKDCDIIDAAKQRYTRLIFQGKQNRFSGRLSRPQIRNLHVDITDQKCPRYPLINDDETYEVNITSQLATVSAKSVWGALRGLETFSQLVFEHGNKEIVVNKTFIRDSPRFRHRGILLDTARHYISVPLILKNLDAMSYNKFNVLHWHIVDDQSFPYESRTFPQMSQKGAYSSRFTYSQFDVSRVIEYARLRGIRLIPEFDTPGHTMSWGKAFPFLLTPCYVDGQPGRANYTQHHTHEVFNPIYEETYEFLRRFFKEIIETFPDRYIHLGMDEVYYACWKSNPHIIEFMRQKGFAQDEFYKLEQYYIERLMAIISHLGGSYVIWQDPIENGALPKYDTLVQIWKDTSLWDIYDNWQNYSMMVAQKGYKMILSSCWYLNYVNYGPDWESLYLCDPTDFTDDPKLKNLMIGGEACLWSEYVDATNFMSRLWPRASAVAERLWSKREINNVDDAQFRLDQQRCRLLSRGISAQPIMNGYCEETHNIQLLALVSSPAATIHTFTIKFYIFSTLLTFY</sequence>
<name>A0A7E6ERF2_9MOLL</name>
<keyword evidence="6 7" id="KW-0326">Glycosidase</keyword>
<evidence type="ECO:0000256" key="8">
    <source>
        <dbReference type="PIRSR" id="PIRSR001093-1"/>
    </source>
</evidence>
<evidence type="ECO:0000256" key="6">
    <source>
        <dbReference type="ARBA" id="ARBA00023295"/>
    </source>
</evidence>
<evidence type="ECO:0000256" key="2">
    <source>
        <dbReference type="ARBA" id="ARBA00006285"/>
    </source>
</evidence>
<feature type="disulfide bond" evidence="9">
    <location>
        <begin position="70"/>
        <end position="113"/>
    </location>
</feature>
<feature type="active site" description="Proton donor" evidence="8">
    <location>
        <position position="338"/>
    </location>
</feature>
<evidence type="ECO:0000256" key="7">
    <source>
        <dbReference type="PIRNR" id="PIRNR001093"/>
    </source>
</evidence>
<dbReference type="FunFam" id="3.20.20.80:FF:000063">
    <property type="entry name" value="Beta-hexosaminidase"/>
    <property type="match status" value="1"/>
</dbReference>
<dbReference type="PIRSF" id="PIRSF001093">
    <property type="entry name" value="B-hxosamndse_ab_euk"/>
    <property type="match status" value="1"/>
</dbReference>
<dbReference type="GO" id="GO:0005764">
    <property type="term" value="C:lysosome"/>
    <property type="evidence" value="ECO:0007669"/>
    <property type="project" value="TreeGrafter"/>
</dbReference>
<dbReference type="PRINTS" id="PR00738">
    <property type="entry name" value="GLHYDRLASE20"/>
</dbReference>
<dbReference type="InterPro" id="IPR015883">
    <property type="entry name" value="Glyco_hydro_20_cat"/>
</dbReference>
<feature type="domain" description="Glycoside hydrolase family 20 catalytic" evidence="11">
    <location>
        <begin position="176"/>
        <end position="507"/>
    </location>
</feature>
<evidence type="ECO:0000256" key="9">
    <source>
        <dbReference type="PIRSR" id="PIRSR001093-2"/>
    </source>
</evidence>
<dbReference type="SUPFAM" id="SSF51445">
    <property type="entry name" value="(Trans)glycosidases"/>
    <property type="match status" value="1"/>
</dbReference>
<proteinExistence type="inferred from homology"/>
<keyword evidence="5" id="KW-0325">Glycoprotein</keyword>
<dbReference type="GO" id="GO:0006689">
    <property type="term" value="P:ganglioside catabolic process"/>
    <property type="evidence" value="ECO:0007669"/>
    <property type="project" value="TreeGrafter"/>
</dbReference>
<dbReference type="SUPFAM" id="SSF55545">
    <property type="entry name" value="beta-N-acetylhexosaminidase-like domain"/>
    <property type="match status" value="1"/>
</dbReference>
<dbReference type="PANTHER" id="PTHR22600:SF21">
    <property type="entry name" value="BETA-HEXOSAMINIDASE A"/>
    <property type="match status" value="1"/>
</dbReference>
<feature type="disulfide bond" evidence="9">
    <location>
        <begin position="525"/>
        <end position="542"/>
    </location>
</feature>
<evidence type="ECO:0000313" key="14">
    <source>
        <dbReference type="RefSeq" id="XP_036358231.1"/>
    </source>
</evidence>
<evidence type="ECO:0000256" key="1">
    <source>
        <dbReference type="ARBA" id="ARBA00001231"/>
    </source>
</evidence>
<evidence type="ECO:0000256" key="5">
    <source>
        <dbReference type="ARBA" id="ARBA00023180"/>
    </source>
</evidence>
<dbReference type="InterPro" id="IPR025705">
    <property type="entry name" value="Beta_hexosaminidase_sua/sub"/>
</dbReference>
<dbReference type="PANTHER" id="PTHR22600">
    <property type="entry name" value="BETA-HEXOSAMINIDASE"/>
    <property type="match status" value="1"/>
</dbReference>
<keyword evidence="9" id="KW-1015">Disulfide bond</keyword>
<dbReference type="GO" id="GO:0016020">
    <property type="term" value="C:membrane"/>
    <property type="evidence" value="ECO:0007669"/>
    <property type="project" value="TreeGrafter"/>
</dbReference>
<evidence type="ECO:0000259" key="12">
    <source>
        <dbReference type="Pfam" id="PF14845"/>
    </source>
</evidence>
<reference evidence="14" key="1">
    <citation type="submission" date="2025-08" db="UniProtKB">
        <authorList>
            <consortium name="RefSeq"/>
        </authorList>
    </citation>
    <scope>IDENTIFICATION</scope>
</reference>
<dbReference type="GO" id="GO:0004563">
    <property type="term" value="F:beta-N-acetylhexosaminidase activity"/>
    <property type="evidence" value="ECO:0007669"/>
    <property type="project" value="UniProtKB-EC"/>
</dbReference>
<dbReference type="Gene3D" id="3.20.20.80">
    <property type="entry name" value="Glycosidases"/>
    <property type="match status" value="1"/>
</dbReference>
<keyword evidence="3 10" id="KW-0732">Signal</keyword>
<dbReference type="InterPro" id="IPR017853">
    <property type="entry name" value="GH"/>
</dbReference>
<feature type="domain" description="Beta-hexosaminidase eukaryotic type N-terminal" evidence="12">
    <location>
        <begin position="40"/>
        <end position="154"/>
    </location>
</feature>
<dbReference type="Pfam" id="PF14845">
    <property type="entry name" value="Glycohydro_20b2"/>
    <property type="match status" value="1"/>
</dbReference>
<dbReference type="AlphaFoldDB" id="A0A7E6ERF2"/>
<evidence type="ECO:0000259" key="11">
    <source>
        <dbReference type="Pfam" id="PF00728"/>
    </source>
</evidence>
<gene>
    <name evidence="14" type="primary">LOC115210554</name>
</gene>
<evidence type="ECO:0000256" key="10">
    <source>
        <dbReference type="SAM" id="SignalP"/>
    </source>
</evidence>
<evidence type="ECO:0000256" key="4">
    <source>
        <dbReference type="ARBA" id="ARBA00022801"/>
    </source>
</evidence>